<dbReference type="EMBL" id="CABFMQ020000068">
    <property type="protein sequence ID" value="VTZ49428.1"/>
    <property type="molecule type" value="Genomic_DNA"/>
</dbReference>
<dbReference type="RefSeq" id="WP_174511759.1">
    <property type="nucleotide sequence ID" value="NZ_CABFMQ020000068.1"/>
</dbReference>
<evidence type="ECO:0000313" key="3">
    <source>
        <dbReference type="Proteomes" id="UP000485880"/>
    </source>
</evidence>
<evidence type="ECO:0000259" key="1">
    <source>
        <dbReference type="Pfam" id="PF05099"/>
    </source>
</evidence>
<reference evidence="2 3" key="1">
    <citation type="submission" date="2019-05" db="EMBL/GenBank/DDBJ databases">
        <authorList>
            <person name="Farhan Ul Haque M."/>
        </authorList>
    </citation>
    <scope>NUCLEOTIDE SEQUENCE [LARGE SCALE GENOMIC DNA]</scope>
    <source>
        <strain evidence="2">2</strain>
    </source>
</reference>
<protein>
    <recommendedName>
        <fullName evidence="1">Co-chaperone DjlA N-terminal domain-containing protein</fullName>
    </recommendedName>
</protein>
<dbReference type="SUPFAM" id="SSF158682">
    <property type="entry name" value="TerB-like"/>
    <property type="match status" value="1"/>
</dbReference>
<dbReference type="AlphaFoldDB" id="A0A8B6M3M9"/>
<dbReference type="Pfam" id="PF05099">
    <property type="entry name" value="TerB"/>
    <property type="match status" value="1"/>
</dbReference>
<evidence type="ECO:0000313" key="2">
    <source>
        <dbReference type="EMBL" id="VTZ49428.1"/>
    </source>
</evidence>
<sequence>MFDALKTFIAEISGAGSPSKSFNEDDYRLAAVALLVHVAAVDGETDDKERRRLKTLIEERFGLDDSATALLIERAEQSDRDAVDFYQFTSVLKRTLDEDGRLKIVEMMWDIAFADGEVHEFEDNTIWRVAELLGVSTRDRVLMRQRVAVEIAAEAAPKGPWSKADDKKT</sequence>
<dbReference type="Gene3D" id="1.10.3680.10">
    <property type="entry name" value="TerB-like"/>
    <property type="match status" value="1"/>
</dbReference>
<dbReference type="InterPro" id="IPR007791">
    <property type="entry name" value="DjlA_N"/>
</dbReference>
<keyword evidence="3" id="KW-1185">Reference proteome</keyword>
<feature type="domain" description="Co-chaperone DjlA N-terminal" evidence="1">
    <location>
        <begin position="28"/>
        <end position="145"/>
    </location>
</feature>
<dbReference type="InterPro" id="IPR029024">
    <property type="entry name" value="TerB-like"/>
</dbReference>
<accession>A0A8B6M3M9</accession>
<dbReference type="Proteomes" id="UP000485880">
    <property type="component" value="Unassembled WGS sequence"/>
</dbReference>
<proteinExistence type="predicted"/>
<dbReference type="CDD" id="cd07313">
    <property type="entry name" value="terB_like_2"/>
    <property type="match status" value="1"/>
</dbReference>
<name>A0A8B6M3M9_METTU</name>
<comment type="caution">
    <text evidence="2">The sequence shown here is derived from an EMBL/GenBank/DDBJ whole genome shotgun (WGS) entry which is preliminary data.</text>
</comment>
<gene>
    <name evidence="2" type="ORF">MPC4_160078</name>
</gene>
<organism evidence="2 3">
    <name type="scientific">Methylocella tundrae</name>
    <dbReference type="NCBI Taxonomy" id="227605"/>
    <lineage>
        <taxon>Bacteria</taxon>
        <taxon>Pseudomonadati</taxon>
        <taxon>Pseudomonadota</taxon>
        <taxon>Alphaproteobacteria</taxon>
        <taxon>Hyphomicrobiales</taxon>
        <taxon>Beijerinckiaceae</taxon>
        <taxon>Methylocella</taxon>
    </lineage>
</organism>